<dbReference type="InterPro" id="IPR000866">
    <property type="entry name" value="AhpC/TSA"/>
</dbReference>
<keyword evidence="1" id="KW-0812">Transmembrane</keyword>
<comment type="caution">
    <text evidence="3">The sequence shown here is derived from an EMBL/GenBank/DDBJ whole genome shotgun (WGS) entry which is preliminary data.</text>
</comment>
<dbReference type="AlphaFoldDB" id="A0A2M7T5A4"/>
<proteinExistence type="predicted"/>
<name>A0A2M7T5A4_9ACTN</name>
<dbReference type="PANTHER" id="PTHR42852">
    <property type="entry name" value="THIOL:DISULFIDE INTERCHANGE PROTEIN DSBE"/>
    <property type="match status" value="1"/>
</dbReference>
<dbReference type="EMBL" id="PFNG01000249">
    <property type="protein sequence ID" value="PIZ35253.1"/>
    <property type="molecule type" value="Genomic_DNA"/>
</dbReference>
<protein>
    <recommendedName>
        <fullName evidence="2">Alkyl hydroperoxide reductase subunit C/ Thiol specific antioxidant domain-containing protein</fullName>
    </recommendedName>
</protein>
<evidence type="ECO:0000313" key="3">
    <source>
        <dbReference type="EMBL" id="PIZ35253.1"/>
    </source>
</evidence>
<dbReference type="RefSeq" id="WP_286678479.1">
    <property type="nucleotide sequence ID" value="NZ_MNXI01000085.1"/>
</dbReference>
<dbReference type="GO" id="GO:0016491">
    <property type="term" value="F:oxidoreductase activity"/>
    <property type="evidence" value="ECO:0007669"/>
    <property type="project" value="InterPro"/>
</dbReference>
<organism evidence="3 4">
    <name type="scientific">Candidatus Aquicultor secundus</name>
    <dbReference type="NCBI Taxonomy" id="1973895"/>
    <lineage>
        <taxon>Bacteria</taxon>
        <taxon>Bacillati</taxon>
        <taxon>Actinomycetota</taxon>
        <taxon>Candidatus Aquicultoria</taxon>
        <taxon>Candidatus Aquicultorales</taxon>
        <taxon>Candidatus Aquicultoraceae</taxon>
        <taxon>Candidatus Aquicultor</taxon>
    </lineage>
</organism>
<dbReference type="InterPro" id="IPR036249">
    <property type="entry name" value="Thioredoxin-like_sf"/>
</dbReference>
<dbReference type="Proteomes" id="UP000230956">
    <property type="component" value="Unassembled WGS sequence"/>
</dbReference>
<sequence length="195" mass="21839">MKEKRFVYVFIALVIASLIGSTIYYYNRSIALAKEIKIVGNMLEAEKERDIGVNVGTKIADQEMKTLDEKKISLVPLKGNESIIILFKTGCEPCIEQIESMQKLMNNKQLSPRVSVVAVTKEQTESVKKFATKHHITMPIVASANKIISDFNVSLYPFTYVINEKGFIELRQAGFEKGSASNDALMNLLKSGKLE</sequence>
<gene>
    <name evidence="3" type="ORF">COY37_10740</name>
</gene>
<dbReference type="CDD" id="cd02966">
    <property type="entry name" value="TlpA_like_family"/>
    <property type="match status" value="1"/>
</dbReference>
<reference evidence="4" key="1">
    <citation type="submission" date="2017-09" db="EMBL/GenBank/DDBJ databases">
        <title>Depth-based differentiation of microbial function through sediment-hosted aquifers and enrichment of novel symbionts in the deep terrestrial subsurface.</title>
        <authorList>
            <person name="Probst A.J."/>
            <person name="Ladd B."/>
            <person name="Jarett J.K."/>
            <person name="Geller-Mcgrath D.E."/>
            <person name="Sieber C.M.K."/>
            <person name="Emerson J.B."/>
            <person name="Anantharaman K."/>
            <person name="Thomas B.C."/>
            <person name="Malmstrom R."/>
            <person name="Stieglmeier M."/>
            <person name="Klingl A."/>
            <person name="Woyke T."/>
            <person name="Ryan C.M."/>
            <person name="Banfield J.F."/>
        </authorList>
    </citation>
    <scope>NUCLEOTIDE SEQUENCE [LARGE SCALE GENOMIC DNA]</scope>
</reference>
<feature type="domain" description="Alkyl hydroperoxide reductase subunit C/ Thiol specific antioxidant" evidence="2">
    <location>
        <begin position="55"/>
        <end position="169"/>
    </location>
</feature>
<evidence type="ECO:0000256" key="1">
    <source>
        <dbReference type="SAM" id="Phobius"/>
    </source>
</evidence>
<accession>A0A2M7T5A4</accession>
<keyword evidence="1" id="KW-1133">Transmembrane helix</keyword>
<dbReference type="PANTHER" id="PTHR42852:SF13">
    <property type="entry name" value="PROTEIN DIPZ"/>
    <property type="match status" value="1"/>
</dbReference>
<keyword evidence="1" id="KW-0472">Membrane</keyword>
<evidence type="ECO:0000313" key="4">
    <source>
        <dbReference type="Proteomes" id="UP000230956"/>
    </source>
</evidence>
<dbReference type="Pfam" id="PF00578">
    <property type="entry name" value="AhpC-TSA"/>
    <property type="match status" value="1"/>
</dbReference>
<dbReference type="Gene3D" id="3.40.30.10">
    <property type="entry name" value="Glutaredoxin"/>
    <property type="match status" value="1"/>
</dbReference>
<dbReference type="GO" id="GO:0016209">
    <property type="term" value="F:antioxidant activity"/>
    <property type="evidence" value="ECO:0007669"/>
    <property type="project" value="InterPro"/>
</dbReference>
<dbReference type="SUPFAM" id="SSF52833">
    <property type="entry name" value="Thioredoxin-like"/>
    <property type="match status" value="1"/>
</dbReference>
<evidence type="ECO:0000259" key="2">
    <source>
        <dbReference type="Pfam" id="PF00578"/>
    </source>
</evidence>
<dbReference type="InterPro" id="IPR050553">
    <property type="entry name" value="Thioredoxin_ResA/DsbE_sf"/>
</dbReference>
<feature type="transmembrane region" description="Helical" evidence="1">
    <location>
        <begin position="6"/>
        <end position="27"/>
    </location>
</feature>